<keyword evidence="2" id="KW-1185">Reference proteome</keyword>
<dbReference type="Proteomes" id="UP000439903">
    <property type="component" value="Unassembled WGS sequence"/>
</dbReference>
<dbReference type="AlphaFoldDB" id="A0A8H3X3Q7"/>
<evidence type="ECO:0000313" key="1">
    <source>
        <dbReference type="EMBL" id="KAF0400964.1"/>
    </source>
</evidence>
<comment type="caution">
    <text evidence="1">The sequence shown here is derived from an EMBL/GenBank/DDBJ whole genome shotgun (WGS) entry which is preliminary data.</text>
</comment>
<proteinExistence type="predicted"/>
<name>A0A8H3X3Q7_GIGMA</name>
<protein>
    <submittedName>
        <fullName evidence="1">Zn-finger domain-containing protein</fullName>
    </submittedName>
</protein>
<dbReference type="OrthoDB" id="2393681at2759"/>
<accession>A0A8H3X3Q7</accession>
<reference evidence="1 2" key="1">
    <citation type="journal article" date="2019" name="Environ. Microbiol.">
        <title>At the nexus of three kingdoms: the genome of the mycorrhizal fungus Gigaspora margarita provides insights into plant, endobacterial and fungal interactions.</title>
        <authorList>
            <person name="Venice F."/>
            <person name="Ghignone S."/>
            <person name="Salvioli di Fossalunga A."/>
            <person name="Amselem J."/>
            <person name="Novero M."/>
            <person name="Xianan X."/>
            <person name="Sedzielewska Toro K."/>
            <person name="Morin E."/>
            <person name="Lipzen A."/>
            <person name="Grigoriev I.V."/>
            <person name="Henrissat B."/>
            <person name="Martin F.M."/>
            <person name="Bonfante P."/>
        </authorList>
    </citation>
    <scope>NUCLEOTIDE SEQUENCE [LARGE SCALE GENOMIC DNA]</scope>
    <source>
        <strain evidence="1 2">BEG34</strain>
    </source>
</reference>
<evidence type="ECO:0000313" key="2">
    <source>
        <dbReference type="Proteomes" id="UP000439903"/>
    </source>
</evidence>
<dbReference type="EMBL" id="WTPW01002026">
    <property type="protein sequence ID" value="KAF0400964.1"/>
    <property type="molecule type" value="Genomic_DNA"/>
</dbReference>
<sequence length="181" mass="21109">MNILSFKDHLQVFQSMDSLQIEGMKNLLVSLNTFLDNTFLTSINNESLYKSATLQSTDIIHADSSYNNDSWFSNVAIVMDTNKSTYYNTDQRTCFGKVLLLDEFYVNNSLKTAIFAFTMVKWYDYCEQNEADPEPTEIYGCPRLMMLQDYSIVPLNSISHAVHIIPRFHKKNQFLMNRYLF</sequence>
<gene>
    <name evidence="1" type="ORF">F8M41_009496</name>
</gene>
<organism evidence="1 2">
    <name type="scientific">Gigaspora margarita</name>
    <dbReference type="NCBI Taxonomy" id="4874"/>
    <lineage>
        <taxon>Eukaryota</taxon>
        <taxon>Fungi</taxon>
        <taxon>Fungi incertae sedis</taxon>
        <taxon>Mucoromycota</taxon>
        <taxon>Glomeromycotina</taxon>
        <taxon>Glomeromycetes</taxon>
        <taxon>Diversisporales</taxon>
        <taxon>Gigasporaceae</taxon>
        <taxon>Gigaspora</taxon>
    </lineage>
</organism>